<proteinExistence type="inferred from homology"/>
<evidence type="ECO:0000256" key="1">
    <source>
        <dbReference type="ARBA" id="ARBA00009998"/>
    </source>
</evidence>
<keyword evidence="3 6" id="KW-0540">Nuclease</keyword>
<comment type="subcellular location">
    <subcellularLocation>
        <location evidence="6">Cytoplasm</location>
    </subcellularLocation>
</comment>
<feature type="compositionally biased region" description="Low complexity" evidence="7">
    <location>
        <begin position="60"/>
        <end position="70"/>
    </location>
</feature>
<dbReference type="Pfam" id="PF02609">
    <property type="entry name" value="Exonuc_VII_S"/>
    <property type="match status" value="1"/>
</dbReference>
<evidence type="ECO:0000256" key="7">
    <source>
        <dbReference type="SAM" id="MobiDB-lite"/>
    </source>
</evidence>
<protein>
    <recommendedName>
        <fullName evidence="6">Exodeoxyribonuclease 7 small subunit</fullName>
        <ecNumber evidence="6">3.1.11.6</ecNumber>
    </recommendedName>
    <alternativeName>
        <fullName evidence="6">Exodeoxyribonuclease VII small subunit</fullName>
        <shortName evidence="6">Exonuclease VII small subunit</shortName>
    </alternativeName>
</protein>
<dbReference type="PANTHER" id="PTHR34137:SF1">
    <property type="entry name" value="EXODEOXYRIBONUCLEASE 7 SMALL SUBUNIT"/>
    <property type="match status" value="1"/>
</dbReference>
<feature type="region of interest" description="Disordered" evidence="7">
    <location>
        <begin position="60"/>
        <end position="121"/>
    </location>
</feature>
<evidence type="ECO:0000256" key="6">
    <source>
        <dbReference type="HAMAP-Rule" id="MF_00337"/>
    </source>
</evidence>
<gene>
    <name evidence="6" type="primary">xseB</name>
    <name evidence="8" type="ORF">FNH13_05360</name>
</gene>
<keyword evidence="9" id="KW-1185">Reference proteome</keyword>
<dbReference type="AlphaFoldDB" id="A0A516G8I8"/>
<evidence type="ECO:0000256" key="3">
    <source>
        <dbReference type="ARBA" id="ARBA00022722"/>
    </source>
</evidence>
<evidence type="ECO:0000313" key="9">
    <source>
        <dbReference type="Proteomes" id="UP000315395"/>
    </source>
</evidence>
<dbReference type="OrthoDB" id="5244334at2"/>
<comment type="subunit">
    <text evidence="6">Heterooligomer composed of large and small subunits.</text>
</comment>
<comment type="function">
    <text evidence="6">Bidirectionally degrades single-stranded DNA into large acid-insoluble oligonucleotides, which are then degraded further into small acid-soluble oligonucleotides.</text>
</comment>
<dbReference type="NCBIfam" id="TIGR01280">
    <property type="entry name" value="xseB"/>
    <property type="match status" value="1"/>
</dbReference>
<accession>A0A516G8I8</accession>
<keyword evidence="5 6" id="KW-0269">Exonuclease</keyword>
<reference evidence="8 9" key="1">
    <citation type="submission" date="2019-07" db="EMBL/GenBank/DDBJ databases">
        <title>complete genome sequencing of Ornithinimicrobium sp. H23M54.</title>
        <authorList>
            <person name="Bae J.-W."/>
            <person name="Lee S.-Y."/>
        </authorList>
    </citation>
    <scope>NUCLEOTIDE SEQUENCE [LARGE SCALE GENOMIC DNA]</scope>
    <source>
        <strain evidence="8 9">H23M54</strain>
    </source>
</reference>
<sequence>MSADSSQATEEISELSYEDARDELVGIVARIEGGSASLEESMTLWERGEALAAHCKAKLDQAQQQLDRAAPGAGDEGTGSQTGQAGDERTGSQTDQAVDEGTGSQADQAGDAIDEDDPADD</sequence>
<evidence type="ECO:0000256" key="5">
    <source>
        <dbReference type="ARBA" id="ARBA00022839"/>
    </source>
</evidence>
<dbReference type="EC" id="3.1.11.6" evidence="6"/>
<name>A0A516G8I8_9MICO</name>
<dbReference type="GO" id="GO:0009318">
    <property type="term" value="C:exodeoxyribonuclease VII complex"/>
    <property type="evidence" value="ECO:0007669"/>
    <property type="project" value="UniProtKB-UniRule"/>
</dbReference>
<dbReference type="GO" id="GO:0006308">
    <property type="term" value="P:DNA catabolic process"/>
    <property type="evidence" value="ECO:0007669"/>
    <property type="project" value="UniProtKB-UniRule"/>
</dbReference>
<dbReference type="Proteomes" id="UP000315395">
    <property type="component" value="Chromosome"/>
</dbReference>
<dbReference type="GO" id="GO:0005829">
    <property type="term" value="C:cytosol"/>
    <property type="evidence" value="ECO:0007669"/>
    <property type="project" value="TreeGrafter"/>
</dbReference>
<evidence type="ECO:0000313" key="8">
    <source>
        <dbReference type="EMBL" id="QDO87849.1"/>
    </source>
</evidence>
<dbReference type="PANTHER" id="PTHR34137">
    <property type="entry name" value="EXODEOXYRIBONUCLEASE 7 SMALL SUBUNIT"/>
    <property type="match status" value="1"/>
</dbReference>
<keyword evidence="4 6" id="KW-0378">Hydrolase</keyword>
<dbReference type="Gene3D" id="1.10.287.1040">
    <property type="entry name" value="Exonuclease VII, small subunit"/>
    <property type="match status" value="1"/>
</dbReference>
<feature type="compositionally biased region" description="Acidic residues" evidence="7">
    <location>
        <begin position="112"/>
        <end position="121"/>
    </location>
</feature>
<comment type="similarity">
    <text evidence="1 6">Belongs to the XseB family.</text>
</comment>
<dbReference type="EMBL" id="CP041616">
    <property type="protein sequence ID" value="QDO87849.1"/>
    <property type="molecule type" value="Genomic_DNA"/>
</dbReference>
<dbReference type="NCBIfam" id="NF002139">
    <property type="entry name" value="PRK00977.1-3"/>
    <property type="match status" value="1"/>
</dbReference>
<keyword evidence="2 6" id="KW-0963">Cytoplasm</keyword>
<organism evidence="8 9">
    <name type="scientific">Ornithinimicrobium ciconiae</name>
    <dbReference type="NCBI Taxonomy" id="2594265"/>
    <lineage>
        <taxon>Bacteria</taxon>
        <taxon>Bacillati</taxon>
        <taxon>Actinomycetota</taxon>
        <taxon>Actinomycetes</taxon>
        <taxon>Micrococcales</taxon>
        <taxon>Ornithinimicrobiaceae</taxon>
        <taxon>Ornithinimicrobium</taxon>
    </lineage>
</organism>
<comment type="catalytic activity">
    <reaction evidence="6">
        <text>Exonucleolytic cleavage in either 5'- to 3'- or 3'- to 5'-direction to yield nucleoside 5'-phosphates.</text>
        <dbReference type="EC" id="3.1.11.6"/>
    </reaction>
</comment>
<evidence type="ECO:0000256" key="2">
    <source>
        <dbReference type="ARBA" id="ARBA00022490"/>
    </source>
</evidence>
<dbReference type="GO" id="GO:0008855">
    <property type="term" value="F:exodeoxyribonuclease VII activity"/>
    <property type="evidence" value="ECO:0007669"/>
    <property type="project" value="UniProtKB-UniRule"/>
</dbReference>
<evidence type="ECO:0000256" key="4">
    <source>
        <dbReference type="ARBA" id="ARBA00022801"/>
    </source>
</evidence>
<dbReference type="SUPFAM" id="SSF116842">
    <property type="entry name" value="XseB-like"/>
    <property type="match status" value="1"/>
</dbReference>
<dbReference type="RefSeq" id="WP_143782524.1">
    <property type="nucleotide sequence ID" value="NZ_CP041616.1"/>
</dbReference>
<dbReference type="InterPro" id="IPR037004">
    <property type="entry name" value="Exonuc_VII_ssu_sf"/>
</dbReference>
<dbReference type="KEGG" id="orz:FNH13_05360"/>
<feature type="compositionally biased region" description="Polar residues" evidence="7">
    <location>
        <begin position="91"/>
        <end position="107"/>
    </location>
</feature>
<dbReference type="HAMAP" id="MF_00337">
    <property type="entry name" value="Exonuc_7_S"/>
    <property type="match status" value="1"/>
</dbReference>
<dbReference type="InterPro" id="IPR003761">
    <property type="entry name" value="Exonuc_VII_S"/>
</dbReference>